<reference evidence="1 2" key="1">
    <citation type="submission" date="2012-10" db="EMBL/GenBank/DDBJ databases">
        <title>Genome sequence of Vibrio Cholerae HENC-02.</title>
        <authorList>
            <person name="Eppinger M."/>
            <person name="Hasan N.A."/>
            <person name="Sengamalay N."/>
            <person name="Hine E."/>
            <person name="Su Q."/>
            <person name="Daugherty S.C."/>
            <person name="Young S."/>
            <person name="Sadzewicz L."/>
            <person name="Tallon L."/>
            <person name="Cebula T.A."/>
            <person name="Ravel J."/>
            <person name="Colwell R.R."/>
        </authorList>
    </citation>
    <scope>NUCLEOTIDE SEQUENCE [LARGE SCALE GENOMIC DNA]</scope>
    <source>
        <strain evidence="1 2">HENC-02</strain>
    </source>
</reference>
<organism evidence="1 2">
    <name type="scientific">Vibrio harveyi</name>
    <name type="common">Beneckea harveyi</name>
    <dbReference type="NCBI Taxonomy" id="669"/>
    <lineage>
        <taxon>Bacteria</taxon>
        <taxon>Pseudomonadati</taxon>
        <taxon>Pseudomonadota</taxon>
        <taxon>Gammaproteobacteria</taxon>
        <taxon>Vibrionales</taxon>
        <taxon>Vibrionaceae</taxon>
        <taxon>Vibrio</taxon>
    </lineage>
</organism>
<dbReference type="AlphaFoldDB" id="A0A454CW65"/>
<accession>A0A454CW65</accession>
<evidence type="ECO:0000313" key="2">
    <source>
        <dbReference type="Proteomes" id="UP000008367"/>
    </source>
</evidence>
<comment type="caution">
    <text evidence="1">The sequence shown here is derived from an EMBL/GenBank/DDBJ whole genome shotgun (WGS) entry which is preliminary data.</text>
</comment>
<dbReference type="Proteomes" id="UP000008367">
    <property type="component" value="Unassembled WGS sequence"/>
</dbReference>
<sequence length="21" mass="2532">VYANDMRHIFIAKRCNKQKVP</sequence>
<feature type="non-terminal residue" evidence="1">
    <location>
        <position position="1"/>
    </location>
</feature>
<evidence type="ECO:0000313" key="1">
    <source>
        <dbReference type="EMBL" id="EKM30637.1"/>
    </source>
</evidence>
<name>A0A454CW65_VIBHA</name>
<gene>
    <name evidence="1" type="ORF">VCHENC02_3646B</name>
</gene>
<dbReference type="EMBL" id="AJSR01001558">
    <property type="protein sequence ID" value="EKM30637.1"/>
    <property type="molecule type" value="Genomic_DNA"/>
</dbReference>
<protein>
    <submittedName>
        <fullName evidence="1">Uncharacterized protein</fullName>
    </submittedName>
</protein>
<proteinExistence type="predicted"/>